<dbReference type="PANTHER" id="PTHR43094:SF1">
    <property type="entry name" value="AMINOTRANSFERASE CLASS-III"/>
    <property type="match status" value="1"/>
</dbReference>
<accession>A0A7W3QMZ6</accession>
<keyword evidence="4 5" id="KW-0663">Pyridoxal phosphate</keyword>
<keyword evidence="3 6" id="KW-0808">Transferase</keyword>
<dbReference type="GO" id="GO:0008483">
    <property type="term" value="F:transaminase activity"/>
    <property type="evidence" value="ECO:0007669"/>
    <property type="project" value="UniProtKB-KW"/>
</dbReference>
<dbReference type="CDD" id="cd00610">
    <property type="entry name" value="OAT_like"/>
    <property type="match status" value="1"/>
</dbReference>
<dbReference type="EMBL" id="JACJIA010000006">
    <property type="protein sequence ID" value="MBA8953054.1"/>
    <property type="molecule type" value="Genomic_DNA"/>
</dbReference>
<keyword evidence="7" id="KW-1185">Reference proteome</keyword>
<proteinExistence type="inferred from homology"/>
<dbReference type="PIRSF" id="PIRSF000521">
    <property type="entry name" value="Transaminase_4ab_Lys_Orn"/>
    <property type="match status" value="1"/>
</dbReference>
<dbReference type="InterPro" id="IPR015421">
    <property type="entry name" value="PyrdxlP-dep_Trfase_major"/>
</dbReference>
<dbReference type="SUPFAM" id="SSF53383">
    <property type="entry name" value="PLP-dependent transferases"/>
    <property type="match status" value="1"/>
</dbReference>
<dbReference type="InterPro" id="IPR015424">
    <property type="entry name" value="PyrdxlP-dep_Trfase"/>
</dbReference>
<dbReference type="FunFam" id="3.40.640.10:FF:000014">
    <property type="entry name" value="Adenosylmethionine-8-amino-7-oxononanoate aminotransferase, probable"/>
    <property type="match status" value="1"/>
</dbReference>
<evidence type="ECO:0000313" key="6">
    <source>
        <dbReference type="EMBL" id="MBA8953054.1"/>
    </source>
</evidence>
<dbReference type="InterPro" id="IPR005814">
    <property type="entry name" value="Aminotrans_3"/>
</dbReference>
<dbReference type="InterPro" id="IPR049704">
    <property type="entry name" value="Aminotrans_3_PPA_site"/>
</dbReference>
<dbReference type="RefSeq" id="WP_312898045.1">
    <property type="nucleotide sequence ID" value="NZ_BAAALP010000033.1"/>
</dbReference>
<dbReference type="GO" id="GO:0030170">
    <property type="term" value="F:pyridoxal phosphate binding"/>
    <property type="evidence" value="ECO:0007669"/>
    <property type="project" value="InterPro"/>
</dbReference>
<dbReference type="Pfam" id="PF00202">
    <property type="entry name" value="Aminotran_3"/>
    <property type="match status" value="1"/>
</dbReference>
<comment type="similarity">
    <text evidence="1 5">Belongs to the class-III pyridoxal-phosphate-dependent aminotransferase family.</text>
</comment>
<evidence type="ECO:0000256" key="2">
    <source>
        <dbReference type="ARBA" id="ARBA00022576"/>
    </source>
</evidence>
<dbReference type="PROSITE" id="PS00600">
    <property type="entry name" value="AA_TRANSFER_CLASS_3"/>
    <property type="match status" value="1"/>
</dbReference>
<evidence type="ECO:0000256" key="4">
    <source>
        <dbReference type="ARBA" id="ARBA00022898"/>
    </source>
</evidence>
<dbReference type="Gene3D" id="3.40.640.10">
    <property type="entry name" value="Type I PLP-dependent aspartate aminotransferase-like (Major domain)"/>
    <property type="match status" value="1"/>
</dbReference>
<sequence length="458" mass="49712">MTIASTARTQSMSAAELEDLDRRHLIHPHQRAAQHERHVMVRGEGCHVWDAHGTRYLDMTGAANWLAQVGHGRPELAEAAARQTSELEYFTSFDVYSNDKSILLAARIADLAPEGLDRVFLTNGGSEGVDTAIKAARLFHSRRGEPDRTWIISRRFGYHGVTYGAGSASGFDHLQFGAGPFLPNFEKVTPPLPYHREMYGGEDPTDFLLRELEETLARIGPDKVAAMIGEPVMGGAGVVPPPDDYWPRVRELLGRHGILLIADEVVTAFGRTGAWFDSARRGMAPDMIVMAKGLTSGYAPLGAVLMRTDIGDGITEDQGFAHGFTYFGHAASCAIALANLDLIEKEGLVDRARQVGEWLRDGLASAAELPHVGEIRVVGAMVGIELVVSRDTREPLFAGAGAATAELRDVHQVITRDYGNTIVLAPPLVLDRDDAARATRAITEVLARLDGDGGLRPR</sequence>
<keyword evidence="2 6" id="KW-0032">Aminotransferase</keyword>
<gene>
    <name evidence="6" type="ORF">HNR61_004704</name>
</gene>
<evidence type="ECO:0000256" key="1">
    <source>
        <dbReference type="ARBA" id="ARBA00008954"/>
    </source>
</evidence>
<dbReference type="Proteomes" id="UP000572680">
    <property type="component" value="Unassembled WGS sequence"/>
</dbReference>
<comment type="caution">
    <text evidence="6">The sequence shown here is derived from an EMBL/GenBank/DDBJ whole genome shotgun (WGS) entry which is preliminary data.</text>
</comment>
<evidence type="ECO:0000313" key="7">
    <source>
        <dbReference type="Proteomes" id="UP000572680"/>
    </source>
</evidence>
<dbReference type="AlphaFoldDB" id="A0A7W3QMZ6"/>
<reference evidence="6 7" key="1">
    <citation type="submission" date="2020-08" db="EMBL/GenBank/DDBJ databases">
        <title>Genomic Encyclopedia of Type Strains, Phase IV (KMG-IV): sequencing the most valuable type-strain genomes for metagenomic binning, comparative biology and taxonomic classification.</title>
        <authorList>
            <person name="Goeker M."/>
        </authorList>
    </citation>
    <scope>NUCLEOTIDE SEQUENCE [LARGE SCALE GENOMIC DNA]</scope>
    <source>
        <strain evidence="6 7">DSM 44197</strain>
    </source>
</reference>
<name>A0A7W3QMZ6_ACTNM</name>
<evidence type="ECO:0000256" key="5">
    <source>
        <dbReference type="RuleBase" id="RU003560"/>
    </source>
</evidence>
<dbReference type="EC" id="2.6.1.-" evidence="6"/>
<organism evidence="6 7">
    <name type="scientific">Actinomadura namibiensis</name>
    <dbReference type="NCBI Taxonomy" id="182080"/>
    <lineage>
        <taxon>Bacteria</taxon>
        <taxon>Bacillati</taxon>
        <taxon>Actinomycetota</taxon>
        <taxon>Actinomycetes</taxon>
        <taxon>Streptosporangiales</taxon>
        <taxon>Thermomonosporaceae</taxon>
        <taxon>Actinomadura</taxon>
    </lineage>
</organism>
<dbReference type="InterPro" id="IPR015422">
    <property type="entry name" value="PyrdxlP-dep_Trfase_small"/>
</dbReference>
<dbReference type="Gene3D" id="3.90.1150.10">
    <property type="entry name" value="Aspartate Aminotransferase, domain 1"/>
    <property type="match status" value="1"/>
</dbReference>
<evidence type="ECO:0000256" key="3">
    <source>
        <dbReference type="ARBA" id="ARBA00022679"/>
    </source>
</evidence>
<dbReference type="PANTHER" id="PTHR43094">
    <property type="entry name" value="AMINOTRANSFERASE"/>
    <property type="match status" value="1"/>
</dbReference>
<protein>
    <submittedName>
        <fullName evidence="6">Putrescine aminotransferase</fullName>
        <ecNumber evidence="6">2.6.1.-</ecNumber>
    </submittedName>
</protein>